<evidence type="ECO:0000259" key="3">
    <source>
        <dbReference type="Pfam" id="PF01551"/>
    </source>
</evidence>
<feature type="domain" description="M23ase beta-sheet core" evidence="3">
    <location>
        <begin position="64"/>
        <end position="156"/>
    </location>
</feature>
<keyword evidence="5" id="KW-1185">Reference proteome</keyword>
<dbReference type="InterPro" id="IPR050570">
    <property type="entry name" value="Cell_wall_metabolism_enzyme"/>
</dbReference>
<dbReference type="InterPro" id="IPR011055">
    <property type="entry name" value="Dup_hybrid_motif"/>
</dbReference>
<reference evidence="4 5" key="1">
    <citation type="submission" date="2019-11" db="EMBL/GenBank/DDBJ databases">
        <title>Agromyces kandeliae sp. nov., isolated from mangrove soil.</title>
        <authorList>
            <person name="Wang R."/>
        </authorList>
    </citation>
    <scope>NUCLEOTIDE SEQUENCE [LARGE SCALE GENOMIC DNA]</scope>
    <source>
        <strain evidence="4 5">JCM 11431</strain>
    </source>
</reference>
<feature type="signal peptide" evidence="2">
    <location>
        <begin position="1"/>
        <end position="17"/>
    </location>
</feature>
<feature type="chain" id="PRO_5038952236" evidence="2">
    <location>
        <begin position="18"/>
        <end position="173"/>
    </location>
</feature>
<name>A0A7C9HMW8_9MICO</name>
<evidence type="ECO:0000256" key="1">
    <source>
        <dbReference type="ARBA" id="ARBA00022729"/>
    </source>
</evidence>
<organism evidence="4 5">
    <name type="scientific">Agromyces luteolus</name>
    <dbReference type="NCBI Taxonomy" id="88373"/>
    <lineage>
        <taxon>Bacteria</taxon>
        <taxon>Bacillati</taxon>
        <taxon>Actinomycetota</taxon>
        <taxon>Actinomycetes</taxon>
        <taxon>Micrococcales</taxon>
        <taxon>Microbacteriaceae</taxon>
        <taxon>Agromyces</taxon>
    </lineage>
</organism>
<protein>
    <submittedName>
        <fullName evidence="4">Peptidoglycan DD-metalloendopeptidase family protein</fullName>
    </submittedName>
</protein>
<dbReference type="AlphaFoldDB" id="A0A7C9HMW8"/>
<evidence type="ECO:0000256" key="2">
    <source>
        <dbReference type="SAM" id="SignalP"/>
    </source>
</evidence>
<evidence type="ECO:0000313" key="5">
    <source>
        <dbReference type="Proteomes" id="UP000480122"/>
    </source>
</evidence>
<proteinExistence type="predicted"/>
<dbReference type="EMBL" id="WODA01000025">
    <property type="protein sequence ID" value="MUN08484.1"/>
    <property type="molecule type" value="Genomic_DNA"/>
</dbReference>
<dbReference type="Gene3D" id="2.70.70.10">
    <property type="entry name" value="Glucose Permease (Domain IIA)"/>
    <property type="match status" value="1"/>
</dbReference>
<gene>
    <name evidence="4" type="ORF">GLX25_15350</name>
</gene>
<evidence type="ECO:0000313" key="4">
    <source>
        <dbReference type="EMBL" id="MUN08484.1"/>
    </source>
</evidence>
<dbReference type="Pfam" id="PF01551">
    <property type="entry name" value="Peptidase_M23"/>
    <property type="match status" value="1"/>
</dbReference>
<dbReference type="SUPFAM" id="SSF51261">
    <property type="entry name" value="Duplicated hybrid motif"/>
    <property type="match status" value="1"/>
</dbReference>
<accession>A0A7C9HMW8</accession>
<keyword evidence="1 2" id="KW-0732">Signal</keyword>
<sequence length="173" mass="17150">MLAVLVVVLAAPGSASASTAARSMPTPRVDPSVVAPADRWLWPVGPPVIVVAPFRAPPTPYSAGHRGIDLAAAAGSTVVAPAAGVVSFAGPVAGRGVLSIDHGDGVVSSIEPVEADLAAGAAVRAGEPVATVSTGGHCDGGCVHFGVRVHGEYVSPLRWFGGVPRAVLLPMEG</sequence>
<dbReference type="CDD" id="cd12797">
    <property type="entry name" value="M23_peptidase"/>
    <property type="match status" value="1"/>
</dbReference>
<dbReference type="PANTHER" id="PTHR21666:SF289">
    <property type="entry name" value="L-ALA--D-GLU ENDOPEPTIDASE"/>
    <property type="match status" value="1"/>
</dbReference>
<dbReference type="Proteomes" id="UP000480122">
    <property type="component" value="Unassembled WGS sequence"/>
</dbReference>
<dbReference type="PANTHER" id="PTHR21666">
    <property type="entry name" value="PEPTIDASE-RELATED"/>
    <property type="match status" value="1"/>
</dbReference>
<dbReference type="OrthoDB" id="5245088at2"/>
<comment type="caution">
    <text evidence="4">The sequence shown here is derived from an EMBL/GenBank/DDBJ whole genome shotgun (WGS) entry which is preliminary data.</text>
</comment>
<dbReference type="InterPro" id="IPR016047">
    <property type="entry name" value="M23ase_b-sheet_dom"/>
</dbReference>
<dbReference type="GO" id="GO:0004222">
    <property type="term" value="F:metalloendopeptidase activity"/>
    <property type="evidence" value="ECO:0007669"/>
    <property type="project" value="TreeGrafter"/>
</dbReference>